<gene>
    <name evidence="2" type="ORF">ACFQ5P_19710</name>
</gene>
<dbReference type="InterPro" id="IPR001387">
    <property type="entry name" value="Cro/C1-type_HTH"/>
</dbReference>
<dbReference type="SUPFAM" id="SSF47413">
    <property type="entry name" value="lambda repressor-like DNA-binding domains"/>
    <property type="match status" value="1"/>
</dbReference>
<dbReference type="Gene3D" id="1.10.260.40">
    <property type="entry name" value="lambda repressor-like DNA-binding domains"/>
    <property type="match status" value="1"/>
</dbReference>
<sequence>MDRLKHVRTSADMSQRDMAETIGTPFRTYCKIESGERDLKASELAIVLKRCGIDANWFLFGTGHKEKTAHGD</sequence>
<reference evidence="3" key="1">
    <citation type="journal article" date="2019" name="Int. J. Syst. Evol. Microbiol.">
        <title>The Global Catalogue of Microorganisms (GCM) 10K type strain sequencing project: providing services to taxonomists for standard genome sequencing and annotation.</title>
        <authorList>
            <consortium name="The Broad Institute Genomics Platform"/>
            <consortium name="The Broad Institute Genome Sequencing Center for Infectious Disease"/>
            <person name="Wu L."/>
            <person name="Ma J."/>
        </authorList>
    </citation>
    <scope>NUCLEOTIDE SEQUENCE [LARGE SCALE GENOMIC DNA]</scope>
    <source>
        <strain evidence="3">CCM 8875</strain>
    </source>
</reference>
<dbReference type="EMBL" id="JBHTOQ010000075">
    <property type="protein sequence ID" value="MFD1483521.1"/>
    <property type="molecule type" value="Genomic_DNA"/>
</dbReference>
<dbReference type="CDD" id="cd00093">
    <property type="entry name" value="HTH_XRE"/>
    <property type="match status" value="1"/>
</dbReference>
<feature type="domain" description="HTH cro/C1-type" evidence="1">
    <location>
        <begin position="4"/>
        <end position="58"/>
    </location>
</feature>
<dbReference type="SMART" id="SM00530">
    <property type="entry name" value="HTH_XRE"/>
    <property type="match status" value="1"/>
</dbReference>
<dbReference type="InterPro" id="IPR010982">
    <property type="entry name" value="Lambda_DNA-bd_dom_sf"/>
</dbReference>
<proteinExistence type="predicted"/>
<comment type="caution">
    <text evidence="2">The sequence shown here is derived from an EMBL/GenBank/DDBJ whole genome shotgun (WGS) entry which is preliminary data.</text>
</comment>
<evidence type="ECO:0000259" key="1">
    <source>
        <dbReference type="PROSITE" id="PS50943"/>
    </source>
</evidence>
<evidence type="ECO:0000313" key="3">
    <source>
        <dbReference type="Proteomes" id="UP001597302"/>
    </source>
</evidence>
<accession>A0ABW4E467</accession>
<organism evidence="2 3">
    <name type="scientific">Paracoccus nototheniae</name>
    <dbReference type="NCBI Taxonomy" id="2489002"/>
    <lineage>
        <taxon>Bacteria</taxon>
        <taxon>Pseudomonadati</taxon>
        <taxon>Pseudomonadota</taxon>
        <taxon>Alphaproteobacteria</taxon>
        <taxon>Rhodobacterales</taxon>
        <taxon>Paracoccaceae</taxon>
        <taxon>Paracoccus</taxon>
    </lineage>
</organism>
<dbReference type="Pfam" id="PF12844">
    <property type="entry name" value="HTH_19"/>
    <property type="match status" value="1"/>
</dbReference>
<keyword evidence="3" id="KW-1185">Reference proteome</keyword>
<protein>
    <submittedName>
        <fullName evidence="2">Helix-turn-helix domain-containing protein</fullName>
    </submittedName>
</protein>
<dbReference type="RefSeq" id="WP_379107699.1">
    <property type="nucleotide sequence ID" value="NZ_JBHTOQ010000075.1"/>
</dbReference>
<evidence type="ECO:0000313" key="2">
    <source>
        <dbReference type="EMBL" id="MFD1483521.1"/>
    </source>
</evidence>
<name>A0ABW4E467_9RHOB</name>
<dbReference type="Proteomes" id="UP001597302">
    <property type="component" value="Unassembled WGS sequence"/>
</dbReference>
<dbReference type="PROSITE" id="PS50943">
    <property type="entry name" value="HTH_CROC1"/>
    <property type="match status" value="1"/>
</dbReference>